<organism evidence="1 2">
    <name type="scientific">Candidatus Kaiserbacteria bacterium RIFCSPLOWO2_01_FULL_51_21</name>
    <dbReference type="NCBI Taxonomy" id="1798508"/>
    <lineage>
        <taxon>Bacteria</taxon>
        <taxon>Candidatus Kaiseribacteriota</taxon>
    </lineage>
</organism>
<reference evidence="1 2" key="1">
    <citation type="journal article" date="2016" name="Nat. Commun.">
        <title>Thousands of microbial genomes shed light on interconnected biogeochemical processes in an aquifer system.</title>
        <authorList>
            <person name="Anantharaman K."/>
            <person name="Brown C.T."/>
            <person name="Hug L.A."/>
            <person name="Sharon I."/>
            <person name="Castelle C.J."/>
            <person name="Probst A.J."/>
            <person name="Thomas B.C."/>
            <person name="Singh A."/>
            <person name="Wilkins M.J."/>
            <person name="Karaoz U."/>
            <person name="Brodie E.L."/>
            <person name="Williams K.H."/>
            <person name="Hubbard S.S."/>
            <person name="Banfield J.F."/>
        </authorList>
    </citation>
    <scope>NUCLEOTIDE SEQUENCE [LARGE SCALE GENOMIC DNA]</scope>
</reference>
<gene>
    <name evidence="1" type="ORF">A3A35_01280</name>
</gene>
<evidence type="ECO:0008006" key="3">
    <source>
        <dbReference type="Google" id="ProtNLM"/>
    </source>
</evidence>
<dbReference type="AlphaFoldDB" id="A0A1F6EED0"/>
<protein>
    <recommendedName>
        <fullName evidence="3">Prolyl 4-hydroxylase alpha subunit Fe(2+) 2OG dioxygenase domain-containing protein</fullName>
    </recommendedName>
</protein>
<comment type="caution">
    <text evidence="1">The sequence shown here is derived from an EMBL/GenBank/DDBJ whole genome shotgun (WGS) entry which is preliminary data.</text>
</comment>
<dbReference type="Gene3D" id="2.60.120.620">
    <property type="entry name" value="q2cbj1_9rhob like domain"/>
    <property type="match status" value="1"/>
</dbReference>
<evidence type="ECO:0000313" key="2">
    <source>
        <dbReference type="Proteomes" id="UP000179115"/>
    </source>
</evidence>
<proteinExistence type="predicted"/>
<dbReference type="STRING" id="1798508.A3A35_01280"/>
<sequence>MITVLGKKTIVSRDPFPHVVIANAVDNSVVERLIAEFPSPEVIIDGRSIGADAVPIESGNVRFSYHAGKALQNPRISEFWKDFVRAHISQHFLGEILDLFKDDIRERFPRLEERHGKIESWKAGVRGVDENADVLLEAQISINTPSKGGRRVRGVHIDKPDKLFAGLFYLRHPDDDSKGGNLELYRWKGKRVFWDKQWTEFRYVERVGEVPYRSNTLVLFLNSPDSLHGVTVREKTDFPRLFLNLDGEMRYEGKKEYFFSTGEFRETFTQKVRRKLKERVRGRTVYFS</sequence>
<dbReference type="EMBL" id="MFLV01000004">
    <property type="protein sequence ID" value="OGG72006.1"/>
    <property type="molecule type" value="Genomic_DNA"/>
</dbReference>
<name>A0A1F6EED0_9BACT</name>
<evidence type="ECO:0000313" key="1">
    <source>
        <dbReference type="EMBL" id="OGG72006.1"/>
    </source>
</evidence>
<accession>A0A1F6EED0</accession>
<dbReference type="Proteomes" id="UP000179115">
    <property type="component" value="Unassembled WGS sequence"/>
</dbReference>